<sequence length="94" mass="10780">MDCPCLVDPESISFLIVRKRNWAVLVILFLNLWALCIPSQPTATRKRDRRIYELDFGSVTSKARYEPERWSAIQSLGFGIRDSESSFQDLADLG</sequence>
<dbReference type="GeneID" id="54575280"/>
<keyword evidence="1" id="KW-1133">Transmembrane helix</keyword>
<keyword evidence="3" id="KW-1185">Reference proteome</keyword>
<dbReference type="RefSeq" id="XP_033684160.1">
    <property type="nucleotide sequence ID" value="XM_033821950.1"/>
</dbReference>
<proteinExistence type="predicted"/>
<accession>A0A6A6IFH0</accession>
<protein>
    <submittedName>
        <fullName evidence="2">Uncharacterized protein</fullName>
    </submittedName>
</protein>
<name>A0A6A6IFH0_9PLEO</name>
<evidence type="ECO:0000313" key="3">
    <source>
        <dbReference type="Proteomes" id="UP000800094"/>
    </source>
</evidence>
<dbReference type="EMBL" id="ML987195">
    <property type="protein sequence ID" value="KAF2249156.1"/>
    <property type="molecule type" value="Genomic_DNA"/>
</dbReference>
<keyword evidence="1" id="KW-0472">Membrane</keyword>
<reference evidence="2" key="1">
    <citation type="journal article" date="2020" name="Stud. Mycol.">
        <title>101 Dothideomycetes genomes: a test case for predicting lifestyles and emergence of pathogens.</title>
        <authorList>
            <person name="Haridas S."/>
            <person name="Albert R."/>
            <person name="Binder M."/>
            <person name="Bloem J."/>
            <person name="Labutti K."/>
            <person name="Salamov A."/>
            <person name="Andreopoulos B."/>
            <person name="Baker S."/>
            <person name="Barry K."/>
            <person name="Bills G."/>
            <person name="Bluhm B."/>
            <person name="Cannon C."/>
            <person name="Castanera R."/>
            <person name="Culley D."/>
            <person name="Daum C."/>
            <person name="Ezra D."/>
            <person name="Gonzalez J."/>
            <person name="Henrissat B."/>
            <person name="Kuo A."/>
            <person name="Liang C."/>
            <person name="Lipzen A."/>
            <person name="Lutzoni F."/>
            <person name="Magnuson J."/>
            <person name="Mondo S."/>
            <person name="Nolan M."/>
            <person name="Ohm R."/>
            <person name="Pangilinan J."/>
            <person name="Park H.-J."/>
            <person name="Ramirez L."/>
            <person name="Alfaro M."/>
            <person name="Sun H."/>
            <person name="Tritt A."/>
            <person name="Yoshinaga Y."/>
            <person name="Zwiers L.-H."/>
            <person name="Turgeon B."/>
            <person name="Goodwin S."/>
            <person name="Spatafora J."/>
            <person name="Crous P."/>
            <person name="Grigoriev I."/>
        </authorList>
    </citation>
    <scope>NUCLEOTIDE SEQUENCE</scope>
    <source>
        <strain evidence="2">CBS 122368</strain>
    </source>
</reference>
<organism evidence="2 3">
    <name type="scientific">Trematosphaeria pertusa</name>
    <dbReference type="NCBI Taxonomy" id="390896"/>
    <lineage>
        <taxon>Eukaryota</taxon>
        <taxon>Fungi</taxon>
        <taxon>Dikarya</taxon>
        <taxon>Ascomycota</taxon>
        <taxon>Pezizomycotina</taxon>
        <taxon>Dothideomycetes</taxon>
        <taxon>Pleosporomycetidae</taxon>
        <taxon>Pleosporales</taxon>
        <taxon>Massarineae</taxon>
        <taxon>Trematosphaeriaceae</taxon>
        <taxon>Trematosphaeria</taxon>
    </lineage>
</organism>
<keyword evidence="1" id="KW-0812">Transmembrane</keyword>
<dbReference type="Proteomes" id="UP000800094">
    <property type="component" value="Unassembled WGS sequence"/>
</dbReference>
<gene>
    <name evidence="2" type="ORF">BU26DRAFT_313133</name>
</gene>
<dbReference type="AlphaFoldDB" id="A0A6A6IFH0"/>
<evidence type="ECO:0000256" key="1">
    <source>
        <dbReference type="SAM" id="Phobius"/>
    </source>
</evidence>
<feature type="transmembrane region" description="Helical" evidence="1">
    <location>
        <begin position="22"/>
        <end position="40"/>
    </location>
</feature>
<evidence type="ECO:0000313" key="2">
    <source>
        <dbReference type="EMBL" id="KAF2249156.1"/>
    </source>
</evidence>